<dbReference type="SMART" id="SM00603">
    <property type="entry name" value="LCCL"/>
    <property type="match status" value="1"/>
</dbReference>
<proteinExistence type="predicted"/>
<dbReference type="STRING" id="51511.ENSCSAVP00000013021"/>
<evidence type="ECO:0000259" key="2">
    <source>
        <dbReference type="PROSITE" id="PS50820"/>
    </source>
</evidence>
<dbReference type="Proteomes" id="UP000007875">
    <property type="component" value="Unassembled WGS sequence"/>
</dbReference>
<name>H2Z609_CIOSA</name>
<organism evidence="3 4">
    <name type="scientific">Ciona savignyi</name>
    <name type="common">Pacific transparent sea squirt</name>
    <dbReference type="NCBI Taxonomy" id="51511"/>
    <lineage>
        <taxon>Eukaryota</taxon>
        <taxon>Metazoa</taxon>
        <taxon>Chordata</taxon>
        <taxon>Tunicata</taxon>
        <taxon>Ascidiacea</taxon>
        <taxon>Phlebobranchia</taxon>
        <taxon>Cionidae</taxon>
        <taxon>Ciona</taxon>
    </lineage>
</organism>
<dbReference type="InterPro" id="IPR004043">
    <property type="entry name" value="LCCL"/>
</dbReference>
<evidence type="ECO:0000313" key="4">
    <source>
        <dbReference type="Proteomes" id="UP000007875"/>
    </source>
</evidence>
<dbReference type="Pfam" id="PF03815">
    <property type="entry name" value="LCCL"/>
    <property type="match status" value="1"/>
</dbReference>
<dbReference type="PANTHER" id="PTHR31331">
    <property type="entry name" value="LCCL DOMAIN PROTEIN (AFU_ORTHOLOGUE AFUA_5G08630)"/>
    <property type="match status" value="1"/>
</dbReference>
<keyword evidence="1" id="KW-0732">Signal</keyword>
<dbReference type="InterPro" id="IPR036609">
    <property type="entry name" value="LCCL_sf"/>
</dbReference>
<dbReference type="SUPFAM" id="SSF69848">
    <property type="entry name" value="LCCL domain"/>
    <property type="match status" value="1"/>
</dbReference>
<evidence type="ECO:0000256" key="1">
    <source>
        <dbReference type="SAM" id="SignalP"/>
    </source>
</evidence>
<dbReference type="InParanoid" id="H2Z609"/>
<dbReference type="Ensembl" id="ENSCSAVT00000013170.1">
    <property type="protein sequence ID" value="ENSCSAVP00000013021.1"/>
    <property type="gene ID" value="ENSCSAVG00000007649.1"/>
</dbReference>
<sequence>MRRKQFNKNCTFFIFCVLSFIGRSLSDDLINNITCKAKASSLPNVNHQKNIKVRCPANCQLSKCRVTGTSVYTSFSGVCCAGIHAGILSANIGGILNVEIDHYGGRNYVGSTSNGVTSQEYSLSWHLDFTVSGESEPLSEPRVAFGISTTTSKPSIELS</sequence>
<dbReference type="GeneTree" id="ENSGT00720000109624"/>
<dbReference type="PANTHER" id="PTHR31331:SF1">
    <property type="entry name" value="CYSTEINE RICH SECRETORY PROTEIN LCCL DOMAIN CONTAINING 2"/>
    <property type="match status" value="1"/>
</dbReference>
<protein>
    <recommendedName>
        <fullName evidence="2">LCCL domain-containing protein</fullName>
    </recommendedName>
</protein>
<accession>H2Z609</accession>
<reference evidence="4" key="1">
    <citation type="submission" date="2003-08" db="EMBL/GenBank/DDBJ databases">
        <authorList>
            <person name="Birren B."/>
            <person name="Nusbaum C."/>
            <person name="Abebe A."/>
            <person name="Abouelleil A."/>
            <person name="Adekoya E."/>
            <person name="Ait-zahra M."/>
            <person name="Allen N."/>
            <person name="Allen T."/>
            <person name="An P."/>
            <person name="Anderson M."/>
            <person name="Anderson S."/>
            <person name="Arachchi H."/>
            <person name="Armbruster J."/>
            <person name="Bachantsang P."/>
            <person name="Baldwin J."/>
            <person name="Barry A."/>
            <person name="Bayul T."/>
            <person name="Blitshsteyn B."/>
            <person name="Bloom T."/>
            <person name="Blye J."/>
            <person name="Boguslavskiy L."/>
            <person name="Borowsky M."/>
            <person name="Boukhgalter B."/>
            <person name="Brunache A."/>
            <person name="Butler J."/>
            <person name="Calixte N."/>
            <person name="Calvo S."/>
            <person name="Camarata J."/>
            <person name="Campo K."/>
            <person name="Chang J."/>
            <person name="Cheshatsang Y."/>
            <person name="Citroen M."/>
            <person name="Collymore A."/>
            <person name="Considine T."/>
            <person name="Cook A."/>
            <person name="Cooke P."/>
            <person name="Corum B."/>
            <person name="Cuomo C."/>
            <person name="David R."/>
            <person name="Dawoe T."/>
            <person name="Degray S."/>
            <person name="Dodge S."/>
            <person name="Dooley K."/>
            <person name="Dorje P."/>
            <person name="Dorjee K."/>
            <person name="Dorris L."/>
            <person name="Duffey N."/>
            <person name="Dupes A."/>
            <person name="Elkins T."/>
            <person name="Engels R."/>
            <person name="Erickson J."/>
            <person name="Farina A."/>
            <person name="Faro S."/>
            <person name="Ferreira P."/>
            <person name="Fischer H."/>
            <person name="Fitzgerald M."/>
            <person name="Foley K."/>
            <person name="Gage D."/>
            <person name="Galagan J."/>
            <person name="Gearin G."/>
            <person name="Gnerre S."/>
            <person name="Gnirke A."/>
            <person name="Goyette A."/>
            <person name="Graham J."/>
            <person name="Grandbois E."/>
            <person name="Gyaltsen K."/>
            <person name="Hafez N."/>
            <person name="Hagopian D."/>
            <person name="Hagos B."/>
            <person name="Hall J."/>
            <person name="Hatcher B."/>
            <person name="Heller A."/>
            <person name="Higgins H."/>
            <person name="Honan T."/>
            <person name="Horn A."/>
            <person name="Houde N."/>
            <person name="Hughes L."/>
            <person name="Hulme W."/>
            <person name="Husby E."/>
            <person name="Iliev I."/>
            <person name="Jaffe D."/>
            <person name="Jones C."/>
            <person name="Kamal M."/>
            <person name="Kamat A."/>
            <person name="Kamvysselis M."/>
            <person name="Karlsson E."/>
            <person name="Kells C."/>
            <person name="Kieu A."/>
            <person name="Kisner P."/>
            <person name="Kodira C."/>
            <person name="Kulbokas E."/>
            <person name="Labutti K."/>
            <person name="Lama D."/>
            <person name="Landers T."/>
            <person name="Leger J."/>
            <person name="Levine S."/>
            <person name="Lewis D."/>
            <person name="Lewis T."/>
            <person name="Lindblad-toh K."/>
            <person name="Liu X."/>
            <person name="Lokyitsang T."/>
            <person name="Lokyitsang Y."/>
            <person name="Lucien O."/>
            <person name="Lui A."/>
            <person name="Ma L.J."/>
            <person name="Mabbitt R."/>
            <person name="Macdonald J."/>
            <person name="Maclean C."/>
            <person name="Major J."/>
            <person name="Manning J."/>
            <person name="Marabella R."/>
            <person name="Maru K."/>
            <person name="Matthews C."/>
            <person name="Mauceli E."/>
            <person name="Mccarthy M."/>
            <person name="Mcdonough S."/>
            <person name="Mcghee T."/>
            <person name="Meldrim J."/>
            <person name="Meneus L."/>
            <person name="Mesirov J."/>
            <person name="Mihalev A."/>
            <person name="Mihova T."/>
            <person name="Mikkelsen T."/>
            <person name="Mlenga V."/>
            <person name="Moru K."/>
            <person name="Mozes J."/>
            <person name="Mulrain L."/>
            <person name="Munson G."/>
            <person name="Naylor J."/>
            <person name="Newes C."/>
            <person name="Nguyen C."/>
            <person name="Nguyen N."/>
            <person name="Nguyen T."/>
            <person name="Nicol R."/>
            <person name="Nielsen C."/>
            <person name="Nizzari M."/>
            <person name="Norbu C."/>
            <person name="Norbu N."/>
            <person name="O'donnell P."/>
            <person name="Okoawo O."/>
            <person name="O'leary S."/>
            <person name="Omotosho B."/>
            <person name="O'neill K."/>
            <person name="Osman S."/>
            <person name="Parker S."/>
            <person name="Perrin D."/>
            <person name="Phunkhang P."/>
            <person name="Piqani B."/>
            <person name="Purcell S."/>
            <person name="Rachupka T."/>
            <person name="Ramasamy U."/>
            <person name="Rameau R."/>
            <person name="Ray V."/>
            <person name="Raymond C."/>
            <person name="Retta R."/>
            <person name="Richardson S."/>
            <person name="Rise C."/>
            <person name="Rodriguez J."/>
            <person name="Rogers J."/>
            <person name="Rogov P."/>
            <person name="Rutman M."/>
            <person name="Schupbach R."/>
            <person name="Seaman C."/>
            <person name="Settipalli S."/>
            <person name="Sharpe T."/>
            <person name="Sheridan J."/>
            <person name="Sherpa N."/>
            <person name="Shi J."/>
            <person name="Smirnov S."/>
            <person name="Smith C."/>
            <person name="Sougnez C."/>
            <person name="Spencer B."/>
            <person name="Stalker J."/>
            <person name="Stange-thomann N."/>
            <person name="Stavropoulos S."/>
            <person name="Stetson K."/>
            <person name="Stone C."/>
            <person name="Stone S."/>
            <person name="Stubbs M."/>
            <person name="Talamas J."/>
            <person name="Tchuinga P."/>
            <person name="Tenzing P."/>
            <person name="Tesfaye S."/>
            <person name="Theodore J."/>
            <person name="Thoulutsang Y."/>
            <person name="Topham K."/>
            <person name="Towey S."/>
            <person name="Tsamla T."/>
            <person name="Tsomo N."/>
            <person name="Vallee D."/>
            <person name="Vassiliev H."/>
            <person name="Venkataraman V."/>
            <person name="Vinson J."/>
            <person name="Vo A."/>
            <person name="Wade C."/>
            <person name="Wang S."/>
            <person name="Wangchuk T."/>
            <person name="Wangdi T."/>
            <person name="Whittaker C."/>
            <person name="Wilkinson J."/>
            <person name="Wu Y."/>
            <person name="Wyman D."/>
            <person name="Yadav S."/>
            <person name="Yang S."/>
            <person name="Yang X."/>
            <person name="Yeager S."/>
            <person name="Yee E."/>
            <person name="Young G."/>
            <person name="Zainoun J."/>
            <person name="Zembeck L."/>
            <person name="Zimmer A."/>
            <person name="Zody M."/>
            <person name="Lander E."/>
        </authorList>
    </citation>
    <scope>NUCLEOTIDE SEQUENCE [LARGE SCALE GENOMIC DNA]</scope>
</reference>
<dbReference type="HOGENOM" id="CLU_1664643_0_0_1"/>
<dbReference type="PROSITE" id="PS50820">
    <property type="entry name" value="LCCL"/>
    <property type="match status" value="1"/>
</dbReference>
<feature type="chain" id="PRO_5003579054" description="LCCL domain-containing protein" evidence="1">
    <location>
        <begin position="27"/>
        <end position="159"/>
    </location>
</feature>
<reference evidence="3" key="3">
    <citation type="submission" date="2025-09" db="UniProtKB">
        <authorList>
            <consortium name="Ensembl"/>
        </authorList>
    </citation>
    <scope>IDENTIFICATION</scope>
</reference>
<keyword evidence="4" id="KW-1185">Reference proteome</keyword>
<reference evidence="3" key="2">
    <citation type="submission" date="2025-08" db="UniProtKB">
        <authorList>
            <consortium name="Ensembl"/>
        </authorList>
    </citation>
    <scope>IDENTIFICATION</scope>
</reference>
<dbReference type="AlphaFoldDB" id="H2Z609"/>
<feature type="domain" description="LCCL" evidence="2">
    <location>
        <begin position="29"/>
        <end position="119"/>
    </location>
</feature>
<dbReference type="Gene3D" id="2.170.130.20">
    <property type="entry name" value="LCCL-like domain"/>
    <property type="match status" value="1"/>
</dbReference>
<feature type="signal peptide" evidence="1">
    <location>
        <begin position="1"/>
        <end position="26"/>
    </location>
</feature>
<dbReference type="eggNOG" id="KOG1216">
    <property type="taxonomic scope" value="Eukaryota"/>
</dbReference>
<evidence type="ECO:0000313" key="3">
    <source>
        <dbReference type="Ensembl" id="ENSCSAVP00000013021.1"/>
    </source>
</evidence>
<dbReference type="InterPro" id="IPR051957">
    <property type="entry name" value="CRISP-LCCL_domain"/>
</dbReference>